<keyword evidence="2" id="KW-1185">Reference proteome</keyword>
<gene>
    <name evidence="1" type="ORF">DERYTH_LOCUS15913</name>
</gene>
<dbReference type="AlphaFoldDB" id="A0A9N9IKN7"/>
<dbReference type="EMBL" id="CAJVPY010013340">
    <property type="protein sequence ID" value="CAG8739956.1"/>
    <property type="molecule type" value="Genomic_DNA"/>
</dbReference>
<accession>A0A9N9IKN7</accession>
<evidence type="ECO:0000313" key="1">
    <source>
        <dbReference type="EMBL" id="CAG8739956.1"/>
    </source>
</evidence>
<dbReference type="Proteomes" id="UP000789405">
    <property type="component" value="Unassembled WGS sequence"/>
</dbReference>
<comment type="caution">
    <text evidence="1">The sequence shown here is derived from an EMBL/GenBank/DDBJ whole genome shotgun (WGS) entry which is preliminary data.</text>
</comment>
<reference evidence="1" key="1">
    <citation type="submission" date="2021-06" db="EMBL/GenBank/DDBJ databases">
        <authorList>
            <person name="Kallberg Y."/>
            <person name="Tangrot J."/>
            <person name="Rosling A."/>
        </authorList>
    </citation>
    <scope>NUCLEOTIDE SEQUENCE</scope>
    <source>
        <strain evidence="1">MA453B</strain>
    </source>
</reference>
<proteinExistence type="predicted"/>
<feature type="non-terminal residue" evidence="1">
    <location>
        <position position="1"/>
    </location>
</feature>
<dbReference type="OrthoDB" id="2431768at2759"/>
<evidence type="ECO:0000313" key="2">
    <source>
        <dbReference type="Proteomes" id="UP000789405"/>
    </source>
</evidence>
<name>A0A9N9IKN7_9GLOM</name>
<organism evidence="1 2">
    <name type="scientific">Dentiscutata erythropus</name>
    <dbReference type="NCBI Taxonomy" id="1348616"/>
    <lineage>
        <taxon>Eukaryota</taxon>
        <taxon>Fungi</taxon>
        <taxon>Fungi incertae sedis</taxon>
        <taxon>Mucoromycota</taxon>
        <taxon>Glomeromycotina</taxon>
        <taxon>Glomeromycetes</taxon>
        <taxon>Diversisporales</taxon>
        <taxon>Gigasporaceae</taxon>
        <taxon>Dentiscutata</taxon>
    </lineage>
</organism>
<protein>
    <submittedName>
        <fullName evidence="1">8405_t:CDS:1</fullName>
    </submittedName>
</protein>
<sequence>HEWSLLDFLLFRQQCIDFHIEKIVEHNQYVRSLANIINWEQASSGLIKQANDALSRVQPFGWGCDLLATNIPDCDWGCINCDSVIPSVFNYPTFLLAWMGLKGQ</sequence>